<dbReference type="RefSeq" id="WP_301569016.1">
    <property type="nucleotide sequence ID" value="NZ_JAPWIE010000001.1"/>
</dbReference>
<reference evidence="2" key="1">
    <citation type="submission" date="2022-12" db="EMBL/GenBank/DDBJ databases">
        <authorList>
            <person name="Krivoruchko A.V."/>
            <person name="Elkin A."/>
        </authorList>
    </citation>
    <scope>NUCLEOTIDE SEQUENCE</scope>
    <source>
        <strain evidence="2">IEGM 1388</strain>
    </source>
</reference>
<dbReference type="Gene3D" id="2.40.30.10">
    <property type="entry name" value="Translation factors"/>
    <property type="match status" value="1"/>
</dbReference>
<evidence type="ECO:0000313" key="2">
    <source>
        <dbReference type="EMBL" id="MCZ4548546.1"/>
    </source>
</evidence>
<dbReference type="Pfam" id="PF04954">
    <property type="entry name" value="SIP"/>
    <property type="match status" value="1"/>
</dbReference>
<dbReference type="InterPro" id="IPR039374">
    <property type="entry name" value="SIP_fam"/>
</dbReference>
<dbReference type="InterPro" id="IPR017927">
    <property type="entry name" value="FAD-bd_FR_type"/>
</dbReference>
<keyword evidence="3" id="KW-1185">Reference proteome</keyword>
<proteinExistence type="predicted"/>
<dbReference type="InterPro" id="IPR007037">
    <property type="entry name" value="SIP_rossman_dom"/>
</dbReference>
<gene>
    <name evidence="2" type="ORF">O4213_01030</name>
</gene>
<protein>
    <submittedName>
        <fullName evidence="2">Siderophore-interacting protein</fullName>
    </submittedName>
</protein>
<evidence type="ECO:0000313" key="3">
    <source>
        <dbReference type="Proteomes" id="UP001067235"/>
    </source>
</evidence>
<dbReference type="InterPro" id="IPR039261">
    <property type="entry name" value="FNR_nucleotide-bd"/>
</dbReference>
<dbReference type="Proteomes" id="UP001067235">
    <property type="component" value="Unassembled WGS sequence"/>
</dbReference>
<organism evidence="2 3">
    <name type="scientific">Gordonia rubripertincta</name>
    <name type="common">Rhodococcus corallinus</name>
    <dbReference type="NCBI Taxonomy" id="36822"/>
    <lineage>
        <taxon>Bacteria</taxon>
        <taxon>Bacillati</taxon>
        <taxon>Actinomycetota</taxon>
        <taxon>Actinomycetes</taxon>
        <taxon>Mycobacteriales</taxon>
        <taxon>Gordoniaceae</taxon>
        <taxon>Gordonia</taxon>
    </lineage>
</organism>
<dbReference type="PROSITE" id="PS51384">
    <property type="entry name" value="FAD_FR"/>
    <property type="match status" value="1"/>
</dbReference>
<dbReference type="Pfam" id="PF08021">
    <property type="entry name" value="FAD_binding_9"/>
    <property type="match status" value="1"/>
</dbReference>
<dbReference type="Gene3D" id="3.40.50.80">
    <property type="entry name" value="Nucleotide-binding domain of ferredoxin-NADP reductase (FNR) module"/>
    <property type="match status" value="1"/>
</dbReference>
<name>A0ABT4MR77_GORRU</name>
<sequence length="296" mass="32534">MAIKGKQRFFYAEVVRTARISPSLVRVVFGGDGLADYASNGAADECVSLYFPGEGEDKPPSMIEKDGEWAYRDIDEPEHRNYTVRSWDAAAKEMSIDFVAHKGGIAATWALTAAPGDVIGLWGPRGWYDPPSGTAWQLLVADLTGLPGLSRAVEELPAGFPVRAIVEVLDNADKVAIETDADLSITWLIGGNGRGPSGLGEALRAEPLPDGPGYVWFAGEAATSRDARKYLRSERGFGNAQIEIIGYWRVRAEEWLQKYEAVEDRLHSEYQRLIDAGIEEAEAENRWEDMLEEAGL</sequence>
<accession>A0ABT4MR77</accession>
<dbReference type="PANTHER" id="PTHR30157">
    <property type="entry name" value="FERRIC REDUCTASE, NADPH-DEPENDENT"/>
    <property type="match status" value="1"/>
</dbReference>
<dbReference type="InterPro" id="IPR013113">
    <property type="entry name" value="SIP_FAD-bd"/>
</dbReference>
<dbReference type="SUPFAM" id="SSF63380">
    <property type="entry name" value="Riboflavin synthase domain-like"/>
    <property type="match status" value="1"/>
</dbReference>
<comment type="caution">
    <text evidence="2">The sequence shown here is derived from an EMBL/GenBank/DDBJ whole genome shotgun (WGS) entry which is preliminary data.</text>
</comment>
<dbReference type="EMBL" id="JAPWIE010000001">
    <property type="protein sequence ID" value="MCZ4548546.1"/>
    <property type="molecule type" value="Genomic_DNA"/>
</dbReference>
<dbReference type="PANTHER" id="PTHR30157:SF0">
    <property type="entry name" value="NADPH-DEPENDENT FERRIC-CHELATE REDUCTASE"/>
    <property type="match status" value="1"/>
</dbReference>
<dbReference type="CDD" id="cd06193">
    <property type="entry name" value="siderophore_interacting"/>
    <property type="match status" value="1"/>
</dbReference>
<feature type="domain" description="FAD-binding FR-type" evidence="1">
    <location>
        <begin position="7"/>
        <end position="131"/>
    </location>
</feature>
<evidence type="ECO:0000259" key="1">
    <source>
        <dbReference type="PROSITE" id="PS51384"/>
    </source>
</evidence>
<dbReference type="InterPro" id="IPR017938">
    <property type="entry name" value="Riboflavin_synthase-like_b-brl"/>
</dbReference>